<name>A0A8D2KSK0_VARKO</name>
<keyword evidence="7" id="KW-0732">Signal</keyword>
<sequence length="498" mass="57827">MALFFLLLLLRPETCCGRLEDKCPWSWHRAELQPRNYYRPGDFVFSASISAGEVLFRPHTFKKPASHGRPGFGDTFYWKILSFLFAMQDVNQNPSLLPNLTLGYSIYDSLHDVRLMSDAAIDLLSTAQAHVPNYKCGRRNHLLVVLEESDSDNSMQLSNILGIFKIPQVSYAFTSQNDKIQFPFFYRVFPKDDYLYLKIVKLILHFRWTTVGLFAPDTDSGEVFLRTLTPELHRKGVCVAFSGHIPALNTKQIRIRHSSFHTWTQVNVYVYYADTISFLEGMYVMQTIAEKFIQPIVGKIWVTTVLWDITFELRYSKFFVENIHGIFSFFIPTIQTVDDVDLRTFFLLLNQWWESFRCTYSRHPLSVKGFTRCIASEKREAISQEDVERTLSVDSYIIYKSVQVVAHSLNAAYALRSKRRMEERGESLIQPWQVLPFGPQISTLNQQHNSKLIPLDLDSPSDFRISQDQLHNCLYHSRIITLTLAYANMKHSRGNVYL</sequence>
<dbReference type="InterPro" id="IPR000068">
    <property type="entry name" value="GPCR_3_Ca_sens_rcpt-rel"/>
</dbReference>
<reference evidence="9" key="2">
    <citation type="submission" date="2025-09" db="UniProtKB">
        <authorList>
            <consortium name="Ensembl"/>
        </authorList>
    </citation>
    <scope>IDENTIFICATION</scope>
</reference>
<evidence type="ECO:0000256" key="6">
    <source>
        <dbReference type="ARBA" id="ARBA00023180"/>
    </source>
</evidence>
<comment type="subcellular location">
    <subcellularLocation>
        <location evidence="1">Membrane</location>
        <topology evidence="1">Multi-pass membrane protein</topology>
    </subcellularLocation>
</comment>
<proteinExistence type="predicted"/>
<keyword evidence="2" id="KW-0812">Transmembrane</keyword>
<evidence type="ECO:0000313" key="9">
    <source>
        <dbReference type="Ensembl" id="ENSVKKP00000004068.1"/>
    </source>
</evidence>
<organism evidence="9 10">
    <name type="scientific">Varanus komodoensis</name>
    <name type="common">Komodo dragon</name>
    <dbReference type="NCBI Taxonomy" id="61221"/>
    <lineage>
        <taxon>Eukaryota</taxon>
        <taxon>Metazoa</taxon>
        <taxon>Chordata</taxon>
        <taxon>Craniata</taxon>
        <taxon>Vertebrata</taxon>
        <taxon>Euteleostomi</taxon>
        <taxon>Lepidosauria</taxon>
        <taxon>Squamata</taxon>
        <taxon>Bifurcata</taxon>
        <taxon>Unidentata</taxon>
        <taxon>Episquamata</taxon>
        <taxon>Toxicofera</taxon>
        <taxon>Anguimorpha</taxon>
        <taxon>Paleoanguimorpha</taxon>
        <taxon>Varanoidea</taxon>
        <taxon>Varanidae</taxon>
        <taxon>Varanus</taxon>
    </lineage>
</organism>
<reference evidence="9" key="1">
    <citation type="submission" date="2025-08" db="UniProtKB">
        <authorList>
            <consortium name="Ensembl"/>
        </authorList>
    </citation>
    <scope>IDENTIFICATION</scope>
</reference>
<evidence type="ECO:0000313" key="10">
    <source>
        <dbReference type="Proteomes" id="UP000694545"/>
    </source>
</evidence>
<dbReference type="PANTHER" id="PTHR24061:SF599">
    <property type="entry name" value="G-PROTEIN COUPLED RECEPTORS FAMILY 3 PROFILE DOMAIN-CONTAINING PROTEIN"/>
    <property type="match status" value="1"/>
</dbReference>
<accession>A0A8D2KSK0</accession>
<dbReference type="InterPro" id="IPR028082">
    <property type="entry name" value="Peripla_BP_I"/>
</dbReference>
<dbReference type="InterPro" id="IPR001828">
    <property type="entry name" value="ANF_lig-bd_rcpt"/>
</dbReference>
<dbReference type="PANTHER" id="PTHR24061">
    <property type="entry name" value="CALCIUM-SENSING RECEPTOR-RELATED"/>
    <property type="match status" value="1"/>
</dbReference>
<dbReference type="OMA" id="CRENEIH"/>
<keyword evidence="6" id="KW-0325">Glycoprotein</keyword>
<dbReference type="Pfam" id="PF01094">
    <property type="entry name" value="ANF_receptor"/>
    <property type="match status" value="1"/>
</dbReference>
<evidence type="ECO:0000259" key="8">
    <source>
        <dbReference type="Pfam" id="PF01094"/>
    </source>
</evidence>
<feature type="chain" id="PRO_5034658831" description="Receptor ligand binding region domain-containing protein" evidence="7">
    <location>
        <begin position="18"/>
        <end position="498"/>
    </location>
</feature>
<dbReference type="InterPro" id="IPR000337">
    <property type="entry name" value="GPCR_3"/>
</dbReference>
<evidence type="ECO:0000256" key="5">
    <source>
        <dbReference type="ARBA" id="ARBA00023170"/>
    </source>
</evidence>
<dbReference type="Gene3D" id="3.40.50.2300">
    <property type="match status" value="2"/>
</dbReference>
<evidence type="ECO:0000256" key="7">
    <source>
        <dbReference type="SAM" id="SignalP"/>
    </source>
</evidence>
<dbReference type="Ensembl" id="ENSVKKT00000004179.1">
    <property type="protein sequence ID" value="ENSVKKP00000004068.1"/>
    <property type="gene ID" value="ENSVKKG00000003050.1"/>
</dbReference>
<feature type="domain" description="Receptor ligand binding region" evidence="8">
    <location>
        <begin position="82"/>
        <end position="414"/>
    </location>
</feature>
<feature type="signal peptide" evidence="7">
    <location>
        <begin position="1"/>
        <end position="17"/>
    </location>
</feature>
<keyword evidence="4" id="KW-0472">Membrane</keyword>
<dbReference type="GO" id="GO:0005886">
    <property type="term" value="C:plasma membrane"/>
    <property type="evidence" value="ECO:0007669"/>
    <property type="project" value="TreeGrafter"/>
</dbReference>
<dbReference type="PRINTS" id="PR00248">
    <property type="entry name" value="GPCRMGR"/>
</dbReference>
<dbReference type="GO" id="GO:0004930">
    <property type="term" value="F:G protein-coupled receptor activity"/>
    <property type="evidence" value="ECO:0007669"/>
    <property type="project" value="InterPro"/>
</dbReference>
<evidence type="ECO:0000256" key="3">
    <source>
        <dbReference type="ARBA" id="ARBA00022989"/>
    </source>
</evidence>
<keyword evidence="3" id="KW-1133">Transmembrane helix</keyword>
<keyword evidence="5" id="KW-0675">Receptor</keyword>
<protein>
    <recommendedName>
        <fullName evidence="8">Receptor ligand binding region domain-containing protein</fullName>
    </recommendedName>
</protein>
<dbReference type="AlphaFoldDB" id="A0A8D2KSK0"/>
<evidence type="ECO:0000256" key="1">
    <source>
        <dbReference type="ARBA" id="ARBA00004141"/>
    </source>
</evidence>
<evidence type="ECO:0000256" key="2">
    <source>
        <dbReference type="ARBA" id="ARBA00022692"/>
    </source>
</evidence>
<keyword evidence="10" id="KW-1185">Reference proteome</keyword>
<dbReference type="Proteomes" id="UP000694545">
    <property type="component" value="Unplaced"/>
</dbReference>
<evidence type="ECO:0000256" key="4">
    <source>
        <dbReference type="ARBA" id="ARBA00023136"/>
    </source>
</evidence>
<dbReference type="SUPFAM" id="SSF53822">
    <property type="entry name" value="Periplasmic binding protein-like I"/>
    <property type="match status" value="1"/>
</dbReference>